<reference evidence="2 3" key="1">
    <citation type="journal article" date="2019" name="Int. J. Syst. Evol. Microbiol.">
        <title>The Global Catalogue of Microorganisms (GCM) 10K type strain sequencing project: providing services to taxonomists for standard genome sequencing and annotation.</title>
        <authorList>
            <consortium name="The Broad Institute Genomics Platform"/>
            <consortium name="The Broad Institute Genome Sequencing Center for Infectious Disease"/>
            <person name="Wu L."/>
            <person name="Ma J."/>
        </authorList>
    </citation>
    <scope>NUCLEOTIDE SEQUENCE [LARGE SCALE GENOMIC DNA]</scope>
    <source>
        <strain evidence="2 3">JCM 13008</strain>
    </source>
</reference>
<evidence type="ECO:0000256" key="1">
    <source>
        <dbReference type="SAM" id="Phobius"/>
    </source>
</evidence>
<feature type="transmembrane region" description="Helical" evidence="1">
    <location>
        <begin position="44"/>
        <end position="65"/>
    </location>
</feature>
<sequence>MTTATHFKPGSTGRRALVLAGLVGACAGLVATVLGAVLGGSSAAWGAVAGTVLVLVVFGGGALLVDLVAGVMPQASLLIALLTYVLQVVVMALVFLALSRSGLLDDALDRRWLGGTVIAGTFAWLVSQIVVSTRVRLPAYDLTDPGAR</sequence>
<evidence type="ECO:0000313" key="2">
    <source>
        <dbReference type="EMBL" id="GAA1090301.1"/>
    </source>
</evidence>
<name>A0ABN1TJM4_9ACTN</name>
<keyword evidence="1" id="KW-0472">Membrane</keyword>
<keyword evidence="1" id="KW-0812">Transmembrane</keyword>
<accession>A0ABN1TJM4</accession>
<evidence type="ECO:0008006" key="4">
    <source>
        <dbReference type="Google" id="ProtNLM"/>
    </source>
</evidence>
<keyword evidence="3" id="KW-1185">Reference proteome</keyword>
<dbReference type="Proteomes" id="UP001501581">
    <property type="component" value="Unassembled WGS sequence"/>
</dbReference>
<dbReference type="EMBL" id="BAAALG010000001">
    <property type="protein sequence ID" value="GAA1090301.1"/>
    <property type="molecule type" value="Genomic_DNA"/>
</dbReference>
<dbReference type="RefSeq" id="WP_343990102.1">
    <property type="nucleotide sequence ID" value="NZ_BAAALG010000001.1"/>
</dbReference>
<protein>
    <recommendedName>
        <fullName evidence="4">ATP synthase protein I</fullName>
    </recommendedName>
</protein>
<proteinExistence type="predicted"/>
<evidence type="ECO:0000313" key="3">
    <source>
        <dbReference type="Proteomes" id="UP001501581"/>
    </source>
</evidence>
<feature type="transmembrane region" description="Helical" evidence="1">
    <location>
        <begin position="111"/>
        <end position="131"/>
    </location>
</feature>
<keyword evidence="1" id="KW-1133">Transmembrane helix</keyword>
<organism evidence="2 3">
    <name type="scientific">Nocardioides dubius</name>
    <dbReference type="NCBI Taxonomy" id="317019"/>
    <lineage>
        <taxon>Bacteria</taxon>
        <taxon>Bacillati</taxon>
        <taxon>Actinomycetota</taxon>
        <taxon>Actinomycetes</taxon>
        <taxon>Propionibacteriales</taxon>
        <taxon>Nocardioidaceae</taxon>
        <taxon>Nocardioides</taxon>
    </lineage>
</organism>
<comment type="caution">
    <text evidence="2">The sequence shown here is derived from an EMBL/GenBank/DDBJ whole genome shotgun (WGS) entry which is preliminary data.</text>
</comment>
<gene>
    <name evidence="2" type="ORF">GCM10009668_01020</name>
</gene>
<feature type="transmembrane region" description="Helical" evidence="1">
    <location>
        <begin position="16"/>
        <end position="38"/>
    </location>
</feature>
<feature type="transmembrane region" description="Helical" evidence="1">
    <location>
        <begin position="77"/>
        <end position="99"/>
    </location>
</feature>